<name>A0A5J6N4S8_9PROT</name>
<dbReference type="AlphaFoldDB" id="A0A5J6N4S8"/>
<dbReference type="RefSeq" id="WP_151119131.1">
    <property type="nucleotide sequence ID" value="NZ_CP042582.1"/>
</dbReference>
<proteinExistence type="predicted"/>
<sequence length="167" mass="18373">MSDSMYAPTEGHFLAFGQIIQGFARHEHIMQALMGKLVGAEISIAYLLTTGLGYAGKRDTLLSLLRHVSLPAEQIERIRWYLGELHKHNKLRNHIAHSMWVAAGRPGAIKPHAAVVRGGVGQFVGFDPDEPAYTSDELIAIGNEIAKNYNDLLDYLAGAKLVELILT</sequence>
<organism evidence="1 2">
    <name type="scientific">Hypericibacter adhaerens</name>
    <dbReference type="NCBI Taxonomy" id="2602016"/>
    <lineage>
        <taxon>Bacteria</taxon>
        <taxon>Pseudomonadati</taxon>
        <taxon>Pseudomonadota</taxon>
        <taxon>Alphaproteobacteria</taxon>
        <taxon>Rhodospirillales</taxon>
        <taxon>Dongiaceae</taxon>
        <taxon>Hypericibacter</taxon>
    </lineage>
</organism>
<gene>
    <name evidence="1" type="ORF">FRZ61_37320</name>
</gene>
<accession>A0A5J6N4S8</accession>
<evidence type="ECO:0000313" key="2">
    <source>
        <dbReference type="Proteomes" id="UP000325797"/>
    </source>
</evidence>
<dbReference type="KEGG" id="hadh:FRZ61_37320"/>
<dbReference type="OrthoDB" id="9935945at2"/>
<reference evidence="1 2" key="1">
    <citation type="submission" date="2019-08" db="EMBL/GenBank/DDBJ databases">
        <title>Hyperibacter terrae gen. nov., sp. nov. and Hyperibacter viscosus sp. nov., two new members in the family Rhodospirillaceae isolated from the rhizosphere of Hypericum perforatum.</title>
        <authorList>
            <person name="Noviana Z."/>
        </authorList>
    </citation>
    <scope>NUCLEOTIDE SEQUENCE [LARGE SCALE GENOMIC DNA]</scope>
    <source>
        <strain evidence="1 2">R5959</strain>
    </source>
</reference>
<keyword evidence="2" id="KW-1185">Reference proteome</keyword>
<evidence type="ECO:0000313" key="1">
    <source>
        <dbReference type="EMBL" id="QEX23793.1"/>
    </source>
</evidence>
<dbReference type="EMBL" id="CP042582">
    <property type="protein sequence ID" value="QEX23793.1"/>
    <property type="molecule type" value="Genomic_DNA"/>
</dbReference>
<dbReference type="Proteomes" id="UP000325797">
    <property type="component" value="Chromosome"/>
</dbReference>
<protein>
    <submittedName>
        <fullName evidence="1">Uncharacterized protein</fullName>
    </submittedName>
</protein>